<feature type="region of interest" description="Disordered" evidence="1">
    <location>
        <begin position="123"/>
        <end position="205"/>
    </location>
</feature>
<sequence length="228" mass="25103">MAKAKENDLSVGIQIISSENVQNYQDIKIKRRLLEDLGVIAMKMKRRRQRTKSVLWLKLPMRTTRKVVRVPPVISPGLSAGTAEVATTSDSAFHKRFSSSYDSSPSSTLPVWKRYRGTSKLILGTDSDEDEEDEGLATGVEGPGLDDESYGLDDKSYGLDYESYGLDNESYGLDDESRGIDDESPRIESDGLGLEEEEAVPEGQQRAVPVVGTVVNEPLGLGYGALRR</sequence>
<evidence type="ECO:0000256" key="1">
    <source>
        <dbReference type="SAM" id="MobiDB-lite"/>
    </source>
</evidence>
<dbReference type="EMBL" id="BKCJ010009469">
    <property type="protein sequence ID" value="GEU87111.1"/>
    <property type="molecule type" value="Genomic_DNA"/>
</dbReference>
<organism evidence="2">
    <name type="scientific">Tanacetum cinerariifolium</name>
    <name type="common">Dalmatian daisy</name>
    <name type="synonym">Chrysanthemum cinerariifolium</name>
    <dbReference type="NCBI Taxonomy" id="118510"/>
    <lineage>
        <taxon>Eukaryota</taxon>
        <taxon>Viridiplantae</taxon>
        <taxon>Streptophyta</taxon>
        <taxon>Embryophyta</taxon>
        <taxon>Tracheophyta</taxon>
        <taxon>Spermatophyta</taxon>
        <taxon>Magnoliopsida</taxon>
        <taxon>eudicotyledons</taxon>
        <taxon>Gunneridae</taxon>
        <taxon>Pentapetalae</taxon>
        <taxon>asterids</taxon>
        <taxon>campanulids</taxon>
        <taxon>Asterales</taxon>
        <taxon>Asteraceae</taxon>
        <taxon>Asteroideae</taxon>
        <taxon>Anthemideae</taxon>
        <taxon>Anthemidinae</taxon>
        <taxon>Tanacetum</taxon>
    </lineage>
</organism>
<reference evidence="2" key="1">
    <citation type="journal article" date="2019" name="Sci. Rep.">
        <title>Draft genome of Tanacetum cinerariifolium, the natural source of mosquito coil.</title>
        <authorList>
            <person name="Yamashiro T."/>
            <person name="Shiraishi A."/>
            <person name="Satake H."/>
            <person name="Nakayama K."/>
        </authorList>
    </citation>
    <scope>NUCLEOTIDE SEQUENCE</scope>
</reference>
<protein>
    <submittedName>
        <fullName evidence="2">Uncharacterized protein</fullName>
    </submittedName>
</protein>
<feature type="compositionally biased region" description="Basic and acidic residues" evidence="1">
    <location>
        <begin position="175"/>
        <end position="189"/>
    </location>
</feature>
<feature type="compositionally biased region" description="Acidic residues" evidence="1">
    <location>
        <begin position="126"/>
        <end position="135"/>
    </location>
</feature>
<proteinExistence type="predicted"/>
<name>A0A6L2NLF8_TANCI</name>
<accession>A0A6L2NLF8</accession>
<evidence type="ECO:0000313" key="2">
    <source>
        <dbReference type="EMBL" id="GEU87111.1"/>
    </source>
</evidence>
<gene>
    <name evidence="2" type="ORF">Tci_059089</name>
</gene>
<comment type="caution">
    <text evidence="2">The sequence shown here is derived from an EMBL/GenBank/DDBJ whole genome shotgun (WGS) entry which is preliminary data.</text>
</comment>
<dbReference type="AlphaFoldDB" id="A0A6L2NLF8"/>